<reference evidence="2 3" key="1">
    <citation type="submission" date="2024-01" db="EMBL/GenBank/DDBJ databases">
        <title>Genome assemblies of Stephania.</title>
        <authorList>
            <person name="Yang L."/>
        </authorList>
    </citation>
    <scope>NUCLEOTIDE SEQUENCE [LARGE SCALE GENOMIC DNA]</scope>
    <source>
        <strain evidence="2">YNDBR</strain>
        <tissue evidence="2">Leaf</tissue>
    </source>
</reference>
<dbReference type="EMBL" id="JBBNAF010000013">
    <property type="protein sequence ID" value="KAK9087748.1"/>
    <property type="molecule type" value="Genomic_DNA"/>
</dbReference>
<protein>
    <submittedName>
        <fullName evidence="2">Uncharacterized protein</fullName>
    </submittedName>
</protein>
<sequence>MNSSASSGSREERLAGAATSRANSSEADGGAIGGRAVLGSGRRRGAGRKAAARLQ</sequence>
<evidence type="ECO:0000313" key="3">
    <source>
        <dbReference type="Proteomes" id="UP001420932"/>
    </source>
</evidence>
<evidence type="ECO:0000313" key="2">
    <source>
        <dbReference type="EMBL" id="KAK9087748.1"/>
    </source>
</evidence>
<comment type="caution">
    <text evidence="2">The sequence shown here is derived from an EMBL/GenBank/DDBJ whole genome shotgun (WGS) entry which is preliminary data.</text>
</comment>
<dbReference type="Proteomes" id="UP001420932">
    <property type="component" value="Unassembled WGS sequence"/>
</dbReference>
<name>A0AAP0HGQ9_9MAGN</name>
<dbReference type="AlphaFoldDB" id="A0AAP0HGQ9"/>
<keyword evidence="3" id="KW-1185">Reference proteome</keyword>
<accession>A0AAP0HGQ9</accession>
<feature type="region of interest" description="Disordered" evidence="1">
    <location>
        <begin position="1"/>
        <end position="55"/>
    </location>
</feature>
<feature type="compositionally biased region" description="Basic residues" evidence="1">
    <location>
        <begin position="41"/>
        <end position="55"/>
    </location>
</feature>
<gene>
    <name evidence="2" type="ORF">Syun_030142</name>
</gene>
<organism evidence="2 3">
    <name type="scientific">Stephania yunnanensis</name>
    <dbReference type="NCBI Taxonomy" id="152371"/>
    <lineage>
        <taxon>Eukaryota</taxon>
        <taxon>Viridiplantae</taxon>
        <taxon>Streptophyta</taxon>
        <taxon>Embryophyta</taxon>
        <taxon>Tracheophyta</taxon>
        <taxon>Spermatophyta</taxon>
        <taxon>Magnoliopsida</taxon>
        <taxon>Ranunculales</taxon>
        <taxon>Menispermaceae</taxon>
        <taxon>Menispermoideae</taxon>
        <taxon>Cissampelideae</taxon>
        <taxon>Stephania</taxon>
    </lineage>
</organism>
<evidence type="ECO:0000256" key="1">
    <source>
        <dbReference type="SAM" id="MobiDB-lite"/>
    </source>
</evidence>
<proteinExistence type="predicted"/>